<dbReference type="PANTHER" id="PTHR42796:SF4">
    <property type="entry name" value="FUMARYLACETOACETATE HYDROLASE DOMAIN-CONTAINING PROTEIN 2A"/>
    <property type="match status" value="1"/>
</dbReference>
<dbReference type="Proteomes" id="UP000245812">
    <property type="component" value="Unassembled WGS sequence"/>
</dbReference>
<comment type="caution">
    <text evidence="5">The sequence shown here is derived from an EMBL/GenBank/DDBJ whole genome shotgun (WGS) entry which is preliminary data.</text>
</comment>
<dbReference type="InterPro" id="IPR018833">
    <property type="entry name" value="Rv2993c-like_N"/>
</dbReference>
<feature type="domain" description="Fumarylacetoacetase-like C-terminal" evidence="3">
    <location>
        <begin position="72"/>
        <end position="276"/>
    </location>
</feature>
<evidence type="ECO:0000259" key="3">
    <source>
        <dbReference type="Pfam" id="PF01557"/>
    </source>
</evidence>
<dbReference type="OrthoDB" id="9805307at2"/>
<organism evidence="5 6">
    <name type="scientific">Fulvimonas soli</name>
    <dbReference type="NCBI Taxonomy" id="155197"/>
    <lineage>
        <taxon>Bacteria</taxon>
        <taxon>Pseudomonadati</taxon>
        <taxon>Pseudomonadota</taxon>
        <taxon>Gammaproteobacteria</taxon>
        <taxon>Lysobacterales</taxon>
        <taxon>Rhodanobacteraceae</taxon>
        <taxon>Fulvimonas</taxon>
    </lineage>
</organism>
<keyword evidence="2" id="KW-0479">Metal-binding</keyword>
<evidence type="ECO:0000313" key="5">
    <source>
        <dbReference type="EMBL" id="PWK91901.1"/>
    </source>
</evidence>
<dbReference type="PANTHER" id="PTHR42796">
    <property type="entry name" value="FUMARYLACETOACETATE HYDROLASE DOMAIN-CONTAINING PROTEIN 2A-RELATED"/>
    <property type="match status" value="1"/>
</dbReference>
<proteinExistence type="inferred from homology"/>
<name>A0A316IF50_9GAMM</name>
<accession>A0A316IF50</accession>
<dbReference type="Gene3D" id="3.90.850.10">
    <property type="entry name" value="Fumarylacetoacetase-like, C-terminal domain"/>
    <property type="match status" value="1"/>
</dbReference>
<dbReference type="InterPro" id="IPR051121">
    <property type="entry name" value="FAH"/>
</dbReference>
<keyword evidence="6" id="KW-1185">Reference proteome</keyword>
<gene>
    <name evidence="5" type="ORF">C7456_10320</name>
</gene>
<evidence type="ECO:0000256" key="2">
    <source>
        <dbReference type="ARBA" id="ARBA00022723"/>
    </source>
</evidence>
<dbReference type="GO" id="GO:0046872">
    <property type="term" value="F:metal ion binding"/>
    <property type="evidence" value="ECO:0007669"/>
    <property type="project" value="UniProtKB-KW"/>
</dbReference>
<dbReference type="FunFam" id="3.90.850.10:FF:000008">
    <property type="entry name" value="FAA hydrolase family protein"/>
    <property type="match status" value="1"/>
</dbReference>
<dbReference type="AlphaFoldDB" id="A0A316IF50"/>
<dbReference type="Pfam" id="PF01557">
    <property type="entry name" value="FAA_hydrolase"/>
    <property type="match status" value="1"/>
</dbReference>
<sequence>MRLASISVAGKATYGVVEGDVVRTAGADALARHPDLKSALAAGPDRLAGLFSGEEIPLAQVQFLPVIPNPDKILCIGINYASHIAETGRPAPPKPVVFMRCANSQVGAGQPMVRPLDSEQLDYEGELAVVIGRRGRRIAAGDAFAHVAGYACYNDGSIRDFQRHSSQFGPGKNFPGTGAFGPWLVTTDEIPDPSTLTLVTRLNGNVVQQAPVSDLVFDVPALVAYCSTFTVLEPGDVIVTGTTGGVGAFREPPLWMKHGDIVEVEISGIGILRNPVIAEG</sequence>
<evidence type="ECO:0000256" key="1">
    <source>
        <dbReference type="ARBA" id="ARBA00010211"/>
    </source>
</evidence>
<dbReference type="RefSeq" id="WP_109722494.1">
    <property type="nucleotide sequence ID" value="NZ_MSZV01000069.1"/>
</dbReference>
<dbReference type="SUPFAM" id="SSF56529">
    <property type="entry name" value="FAH"/>
    <property type="match status" value="1"/>
</dbReference>
<dbReference type="GO" id="GO:0044281">
    <property type="term" value="P:small molecule metabolic process"/>
    <property type="evidence" value="ECO:0007669"/>
    <property type="project" value="UniProtKB-ARBA"/>
</dbReference>
<dbReference type="Pfam" id="PF10370">
    <property type="entry name" value="Rv2993c-like_N"/>
    <property type="match status" value="1"/>
</dbReference>
<dbReference type="InterPro" id="IPR036663">
    <property type="entry name" value="Fumarylacetoacetase_C_sf"/>
</dbReference>
<dbReference type="InterPro" id="IPR011234">
    <property type="entry name" value="Fumarylacetoacetase-like_C"/>
</dbReference>
<dbReference type="GO" id="GO:0003824">
    <property type="term" value="F:catalytic activity"/>
    <property type="evidence" value="ECO:0007669"/>
    <property type="project" value="InterPro"/>
</dbReference>
<reference evidence="5 6" key="1">
    <citation type="submission" date="2018-05" db="EMBL/GenBank/DDBJ databases">
        <title>Genomic Encyclopedia of Type Strains, Phase IV (KMG-IV): sequencing the most valuable type-strain genomes for metagenomic binning, comparative biology and taxonomic classification.</title>
        <authorList>
            <person name="Goeker M."/>
        </authorList>
    </citation>
    <scope>NUCLEOTIDE SEQUENCE [LARGE SCALE GENOMIC DNA]</scope>
    <source>
        <strain evidence="5 6">DSM 14263</strain>
    </source>
</reference>
<feature type="domain" description="Rv2993c-like N-terminal" evidence="4">
    <location>
        <begin position="1"/>
        <end position="65"/>
    </location>
</feature>
<protein>
    <submittedName>
        <fullName evidence="5">2-keto-4-pentenoate hydratase/2-oxohepta-3-ene-1,7-dioic acid hydratase in catechol pathway</fullName>
    </submittedName>
</protein>
<evidence type="ECO:0000259" key="4">
    <source>
        <dbReference type="Pfam" id="PF10370"/>
    </source>
</evidence>
<evidence type="ECO:0000313" key="6">
    <source>
        <dbReference type="Proteomes" id="UP000245812"/>
    </source>
</evidence>
<comment type="similarity">
    <text evidence="1">Belongs to the FAH family.</text>
</comment>
<dbReference type="EMBL" id="QGHC01000003">
    <property type="protein sequence ID" value="PWK91901.1"/>
    <property type="molecule type" value="Genomic_DNA"/>
</dbReference>